<organism evidence="1">
    <name type="scientific">freshwater metagenome</name>
    <dbReference type="NCBI Taxonomy" id="449393"/>
    <lineage>
        <taxon>unclassified sequences</taxon>
        <taxon>metagenomes</taxon>
        <taxon>ecological metagenomes</taxon>
    </lineage>
</organism>
<evidence type="ECO:0000313" key="1">
    <source>
        <dbReference type="EMBL" id="CAB4965958.1"/>
    </source>
</evidence>
<proteinExistence type="predicted"/>
<reference evidence="1" key="1">
    <citation type="submission" date="2020-05" db="EMBL/GenBank/DDBJ databases">
        <authorList>
            <person name="Chiriac C."/>
            <person name="Salcher M."/>
            <person name="Ghai R."/>
            <person name="Kavagutti S V."/>
        </authorList>
    </citation>
    <scope>NUCLEOTIDE SEQUENCE</scope>
</reference>
<name>A0A6J7LC08_9ZZZZ</name>
<gene>
    <name evidence="1" type="ORF">UFOPK3662_03784</name>
</gene>
<accession>A0A6J7LC08</accession>
<sequence length="115" mass="12414">MVRTADSRWPVATSYSGWPRVKFGTSSPVIALPWALMKMIRTSAAPSIHAGAPRAVISDSVVVAVALWARLSSDWSSELISCWRITTKAVRAITAIETPSATVVMTATREASDLR</sequence>
<dbReference type="AlphaFoldDB" id="A0A6J7LC08"/>
<dbReference type="EMBL" id="CAFBMW010000058">
    <property type="protein sequence ID" value="CAB4965958.1"/>
    <property type="molecule type" value="Genomic_DNA"/>
</dbReference>
<protein>
    <submittedName>
        <fullName evidence="1">Unannotated protein</fullName>
    </submittedName>
</protein>